<accession>A0A3R5XXD9</accession>
<reference evidence="4 5" key="1">
    <citation type="submission" date="2019-01" db="EMBL/GenBank/DDBJ databases">
        <title>Geovibrio thiophilus DSM 11263, complete genome.</title>
        <authorList>
            <person name="Spring S."/>
            <person name="Bunk B."/>
            <person name="Sproer C."/>
        </authorList>
    </citation>
    <scope>NUCLEOTIDE SEQUENCE [LARGE SCALE GENOMIC DNA]</scope>
    <source>
        <strain evidence="4 5">DSM 11263</strain>
    </source>
</reference>
<dbReference type="Gene3D" id="3.30.750.24">
    <property type="entry name" value="STAS domain"/>
    <property type="match status" value="1"/>
</dbReference>
<dbReference type="RefSeq" id="WP_128466866.1">
    <property type="nucleotide sequence ID" value="NZ_CP035108.1"/>
</dbReference>
<evidence type="ECO:0000256" key="1">
    <source>
        <dbReference type="ARBA" id="ARBA00009013"/>
    </source>
</evidence>
<comment type="similarity">
    <text evidence="1 2">Belongs to the anti-sigma-factor antagonist family.</text>
</comment>
<evidence type="ECO:0000259" key="3">
    <source>
        <dbReference type="PROSITE" id="PS50801"/>
    </source>
</evidence>
<dbReference type="AlphaFoldDB" id="A0A3R5XXD9"/>
<dbReference type="InterPro" id="IPR002645">
    <property type="entry name" value="STAS_dom"/>
</dbReference>
<keyword evidence="5" id="KW-1185">Reference proteome</keyword>
<dbReference type="InterPro" id="IPR036513">
    <property type="entry name" value="STAS_dom_sf"/>
</dbReference>
<dbReference type="PANTHER" id="PTHR33495:SF2">
    <property type="entry name" value="ANTI-SIGMA FACTOR ANTAGONIST TM_1081-RELATED"/>
    <property type="match status" value="1"/>
</dbReference>
<dbReference type="CDD" id="cd07043">
    <property type="entry name" value="STAS_anti-anti-sigma_factors"/>
    <property type="match status" value="1"/>
</dbReference>
<dbReference type="PANTHER" id="PTHR33495">
    <property type="entry name" value="ANTI-SIGMA FACTOR ANTAGONIST TM_1081-RELATED-RELATED"/>
    <property type="match status" value="1"/>
</dbReference>
<dbReference type="InterPro" id="IPR003658">
    <property type="entry name" value="Anti-sigma_ant"/>
</dbReference>
<dbReference type="KEGG" id="gtl:EP073_09255"/>
<evidence type="ECO:0000313" key="5">
    <source>
        <dbReference type="Proteomes" id="UP000287502"/>
    </source>
</evidence>
<organism evidence="4 5">
    <name type="scientific">Geovibrio thiophilus</name>
    <dbReference type="NCBI Taxonomy" id="139438"/>
    <lineage>
        <taxon>Bacteria</taxon>
        <taxon>Pseudomonadati</taxon>
        <taxon>Deferribacterota</taxon>
        <taxon>Deferribacteres</taxon>
        <taxon>Deferribacterales</taxon>
        <taxon>Geovibrionaceae</taxon>
        <taxon>Geovibrio</taxon>
    </lineage>
</organism>
<dbReference type="GO" id="GO:0043856">
    <property type="term" value="F:anti-sigma factor antagonist activity"/>
    <property type="evidence" value="ECO:0007669"/>
    <property type="project" value="InterPro"/>
</dbReference>
<dbReference type="Pfam" id="PF01740">
    <property type="entry name" value="STAS"/>
    <property type="match status" value="1"/>
</dbReference>
<dbReference type="Proteomes" id="UP000287502">
    <property type="component" value="Chromosome"/>
</dbReference>
<dbReference type="EMBL" id="CP035108">
    <property type="protein sequence ID" value="QAR33580.1"/>
    <property type="molecule type" value="Genomic_DNA"/>
</dbReference>
<feature type="domain" description="STAS" evidence="3">
    <location>
        <begin position="23"/>
        <end position="114"/>
    </location>
</feature>
<dbReference type="SUPFAM" id="SSF52091">
    <property type="entry name" value="SpoIIaa-like"/>
    <property type="match status" value="1"/>
</dbReference>
<gene>
    <name evidence="4" type="ORF">EP073_09255</name>
</gene>
<dbReference type="OrthoDB" id="9799280at2"/>
<dbReference type="NCBIfam" id="TIGR00377">
    <property type="entry name" value="ant_ant_sig"/>
    <property type="match status" value="1"/>
</dbReference>
<sequence>MAFSREVKDFKGKTVEVLYPLHEIDSYNGEEMKTFIIEHDSYDAVIVNFSRVNYLNSSGLRELIQILKFLKERGKLLFLTNLNEEINKIFDSTNLHRLFSIHSTDETAGTILEG</sequence>
<evidence type="ECO:0000313" key="4">
    <source>
        <dbReference type="EMBL" id="QAR33580.1"/>
    </source>
</evidence>
<proteinExistence type="inferred from homology"/>
<protein>
    <recommendedName>
        <fullName evidence="2">Anti-sigma factor antagonist</fullName>
    </recommendedName>
</protein>
<dbReference type="PROSITE" id="PS50801">
    <property type="entry name" value="STAS"/>
    <property type="match status" value="1"/>
</dbReference>
<evidence type="ECO:0000256" key="2">
    <source>
        <dbReference type="RuleBase" id="RU003749"/>
    </source>
</evidence>
<name>A0A3R5XXD9_9BACT</name>